<accession>A0A9W7EBL4</accession>
<organism evidence="2 3">
    <name type="scientific">Triparma laevis f. inornata</name>
    <dbReference type="NCBI Taxonomy" id="1714386"/>
    <lineage>
        <taxon>Eukaryota</taxon>
        <taxon>Sar</taxon>
        <taxon>Stramenopiles</taxon>
        <taxon>Ochrophyta</taxon>
        <taxon>Bolidophyceae</taxon>
        <taxon>Parmales</taxon>
        <taxon>Triparmaceae</taxon>
        <taxon>Triparma</taxon>
    </lineage>
</organism>
<dbReference type="Pfam" id="PF03109">
    <property type="entry name" value="ABC1"/>
    <property type="match status" value="1"/>
</dbReference>
<comment type="caution">
    <text evidence="2">The sequence shown here is derived from an EMBL/GenBank/DDBJ whole genome shotgun (WGS) entry which is preliminary data.</text>
</comment>
<reference evidence="3" key="1">
    <citation type="journal article" date="2023" name="Commun. Biol.">
        <title>Genome analysis of Parmales, the sister group of diatoms, reveals the evolutionary specialization of diatoms from phago-mixotrophs to photoautotrophs.</title>
        <authorList>
            <person name="Ban H."/>
            <person name="Sato S."/>
            <person name="Yoshikawa S."/>
            <person name="Yamada K."/>
            <person name="Nakamura Y."/>
            <person name="Ichinomiya M."/>
            <person name="Sato N."/>
            <person name="Blanc-Mathieu R."/>
            <person name="Endo H."/>
            <person name="Kuwata A."/>
            <person name="Ogata H."/>
        </authorList>
    </citation>
    <scope>NUCLEOTIDE SEQUENCE [LARGE SCALE GENOMIC DNA]</scope>
</reference>
<dbReference type="InterPro" id="IPR000719">
    <property type="entry name" value="Prot_kinase_dom"/>
</dbReference>
<dbReference type="Proteomes" id="UP001162640">
    <property type="component" value="Unassembled WGS sequence"/>
</dbReference>
<gene>
    <name evidence="2" type="ORF">TL16_g06750</name>
</gene>
<dbReference type="AlphaFoldDB" id="A0A9W7EBL4"/>
<evidence type="ECO:0000313" key="2">
    <source>
        <dbReference type="EMBL" id="GMH75394.1"/>
    </source>
</evidence>
<dbReference type="SUPFAM" id="SSF56112">
    <property type="entry name" value="Protein kinase-like (PK-like)"/>
    <property type="match status" value="1"/>
</dbReference>
<sequence length="358" mass="40161">MSTRRDIFGSLCDGRLKFLQGEGVRHEWKWTKQILDDEFKGGFYLDENSEIIGSGCVAQVYKCNSGSNSVAVKILHPGIKSSIILDLDILESLANIFDSLPERTGVKWFAVGEAVEEFKGIMEGQIDMNCECSNLIRFRDYFKDCTKTVIFPTPDTNRTTESILVESYESGLPISSYFHSSPSVKKKLAQALITTFLRMVFTHSFIHCDLHPGNILVKPDGRLVFLDVGIVCELKENDRKNLRDLFKAVVFNQGYEAGLMIVDRAKREECEDKEKFAREIGKIIEEFHEQRSIGLTLGAVKIGSLLSRVLDLCRVHKVLLEPAMANVVLSTIVLEGVGRTLDPDLNLFKAATPFLLGT</sequence>
<dbReference type="GO" id="GO:0004672">
    <property type="term" value="F:protein kinase activity"/>
    <property type="evidence" value="ECO:0007669"/>
    <property type="project" value="InterPro"/>
</dbReference>
<dbReference type="Gene3D" id="1.10.510.10">
    <property type="entry name" value="Transferase(Phosphotransferase) domain 1"/>
    <property type="match status" value="1"/>
</dbReference>
<dbReference type="PANTHER" id="PTHR45890:SF1">
    <property type="entry name" value="AARF DOMAIN CONTAINING KINASE 2"/>
    <property type="match status" value="1"/>
</dbReference>
<protein>
    <recommendedName>
        <fullName evidence="1">Protein kinase domain-containing protein</fullName>
    </recommendedName>
</protein>
<evidence type="ECO:0000313" key="3">
    <source>
        <dbReference type="Proteomes" id="UP001162640"/>
    </source>
</evidence>
<dbReference type="GO" id="GO:0005524">
    <property type="term" value="F:ATP binding"/>
    <property type="evidence" value="ECO:0007669"/>
    <property type="project" value="InterPro"/>
</dbReference>
<dbReference type="PROSITE" id="PS50011">
    <property type="entry name" value="PROTEIN_KINASE_DOM"/>
    <property type="match status" value="1"/>
</dbReference>
<dbReference type="InterPro" id="IPR052402">
    <property type="entry name" value="ADCK_kinase"/>
</dbReference>
<evidence type="ECO:0000259" key="1">
    <source>
        <dbReference type="PROSITE" id="PS50011"/>
    </source>
</evidence>
<dbReference type="InterPro" id="IPR004147">
    <property type="entry name" value="ABC1_dom"/>
</dbReference>
<feature type="domain" description="Protein kinase" evidence="1">
    <location>
        <begin position="46"/>
        <end position="358"/>
    </location>
</feature>
<dbReference type="PANTHER" id="PTHR45890">
    <property type="entry name" value="AARF DOMAIN CONTAINING KINASE 2 (PREDICTED)"/>
    <property type="match status" value="1"/>
</dbReference>
<dbReference type="InterPro" id="IPR011009">
    <property type="entry name" value="Kinase-like_dom_sf"/>
</dbReference>
<name>A0A9W7EBL4_9STRA</name>
<proteinExistence type="predicted"/>
<dbReference type="EMBL" id="BLQM01000207">
    <property type="protein sequence ID" value="GMH75394.1"/>
    <property type="molecule type" value="Genomic_DNA"/>
</dbReference>